<dbReference type="AlphaFoldDB" id="A0A9P6QDI7"/>
<accession>A0A9P6QDI7</accession>
<evidence type="ECO:0000256" key="1">
    <source>
        <dbReference type="SAM" id="MobiDB-lite"/>
    </source>
</evidence>
<sequence>MVTQLGRLSRLFASPPSWIRKGGAGMAIGMSVSATIYSKKGLNGSLNSDDPDPMGASVIASSNSNSQFNSNSNSNINSNINSSSSSSPNSDPSSSSSPVIRQVQEVRPVLKTREELQQEQSPVIKELAQAWGMAMEKPSTEDAPPEDQLHEQIQELINSTEIQNAALALQPMDQMAVLSEQVQELRTMMLMMLDAKGAAASSS</sequence>
<feature type="region of interest" description="Disordered" evidence="1">
    <location>
        <begin position="47"/>
        <end position="102"/>
    </location>
</feature>
<protein>
    <submittedName>
        <fullName evidence="2">Uncharacterized protein</fullName>
    </submittedName>
</protein>
<proteinExistence type="predicted"/>
<feature type="compositionally biased region" description="Low complexity" evidence="1">
    <location>
        <begin position="61"/>
        <end position="97"/>
    </location>
</feature>
<keyword evidence="3" id="KW-1185">Reference proteome</keyword>
<dbReference type="Proteomes" id="UP000726737">
    <property type="component" value="Unassembled WGS sequence"/>
</dbReference>
<comment type="caution">
    <text evidence="2">The sequence shown here is derived from an EMBL/GenBank/DDBJ whole genome shotgun (WGS) entry which is preliminary data.</text>
</comment>
<evidence type="ECO:0000313" key="3">
    <source>
        <dbReference type="Proteomes" id="UP000726737"/>
    </source>
</evidence>
<organism evidence="2 3">
    <name type="scientific">Mortierella polycephala</name>
    <dbReference type="NCBI Taxonomy" id="41804"/>
    <lineage>
        <taxon>Eukaryota</taxon>
        <taxon>Fungi</taxon>
        <taxon>Fungi incertae sedis</taxon>
        <taxon>Mucoromycota</taxon>
        <taxon>Mortierellomycotina</taxon>
        <taxon>Mortierellomycetes</taxon>
        <taxon>Mortierellales</taxon>
        <taxon>Mortierellaceae</taxon>
        <taxon>Mortierella</taxon>
    </lineage>
</organism>
<dbReference type="EMBL" id="JAAAJA010000054">
    <property type="protein sequence ID" value="KAG0264272.1"/>
    <property type="molecule type" value="Genomic_DNA"/>
</dbReference>
<name>A0A9P6QDI7_9FUNG</name>
<gene>
    <name evidence="2" type="ORF">BG011_007162</name>
</gene>
<evidence type="ECO:0000313" key="2">
    <source>
        <dbReference type="EMBL" id="KAG0264272.1"/>
    </source>
</evidence>
<reference evidence="2" key="1">
    <citation type="journal article" date="2020" name="Fungal Divers.">
        <title>Resolving the Mortierellaceae phylogeny through synthesis of multi-gene phylogenetics and phylogenomics.</title>
        <authorList>
            <person name="Vandepol N."/>
            <person name="Liber J."/>
            <person name="Desiro A."/>
            <person name="Na H."/>
            <person name="Kennedy M."/>
            <person name="Barry K."/>
            <person name="Grigoriev I.V."/>
            <person name="Miller A.N."/>
            <person name="O'Donnell K."/>
            <person name="Stajich J.E."/>
            <person name="Bonito G."/>
        </authorList>
    </citation>
    <scope>NUCLEOTIDE SEQUENCE</scope>
    <source>
        <strain evidence="2">KOD948</strain>
    </source>
</reference>